<dbReference type="OrthoDB" id="3360544at2759"/>
<dbReference type="Pfam" id="PF00465">
    <property type="entry name" value="Fe-ADH"/>
    <property type="match status" value="1"/>
</dbReference>
<sequence>MSSTETFRSAVPPYPGPLPRPHPSIDASRLTALELFNNCDISYGLSFHAACARHAEETFHAKRVFIIASASLARSTSALDDLVAALGEKVAGKRVGLTAHTYFNEVFSIAEECRTLEVDLVVTLGGGTLTDAAKMVSLVLANNVTNHDALLKLPTSRTIGTALPGSPPRVPVICIATTLSAAEFTLGAGVTDDRDNKKHQFIFPKAIHIVIFDAQLVARSTPSHLLLQSGVRAIDHCIEPLCSPACNEVSAKHAKAGLEQLVPALLRCVVDPDGTDVEARHMAQLGAVDAIAGVFRVYTPCGASHGIGHMLGPFGVGHGATSAILLPAVCAYNKRAGNESIGKQQEQAVRILWSLAEMRKVAERKGLVEGEATLGQLLDALFIELSMPRTLKDVGVGRDQLDKLAEYSLLDVWCASNPVPLKEKAQVMEILESVAE</sequence>
<dbReference type="Gene3D" id="1.20.1090.10">
    <property type="entry name" value="Dehydroquinate synthase-like - alpha domain"/>
    <property type="match status" value="1"/>
</dbReference>
<dbReference type="AlphaFoldDB" id="A0A8H6ZJZ3"/>
<dbReference type="Proteomes" id="UP000623467">
    <property type="component" value="Unassembled WGS sequence"/>
</dbReference>
<dbReference type="InterPro" id="IPR039697">
    <property type="entry name" value="Alcohol_dehydrogenase_Fe"/>
</dbReference>
<dbReference type="GO" id="GO:0046872">
    <property type="term" value="F:metal ion binding"/>
    <property type="evidence" value="ECO:0007669"/>
    <property type="project" value="InterPro"/>
</dbReference>
<keyword evidence="1" id="KW-0560">Oxidoreductase</keyword>
<feature type="domain" description="Fe-containing alcohol dehydrogenase-like C-terminal" evidence="4">
    <location>
        <begin position="228"/>
        <end position="433"/>
    </location>
</feature>
<dbReference type="InterPro" id="IPR056798">
    <property type="entry name" value="ADH_Fe_C"/>
</dbReference>
<evidence type="ECO:0000256" key="2">
    <source>
        <dbReference type="SAM" id="MobiDB-lite"/>
    </source>
</evidence>
<evidence type="ECO:0000259" key="3">
    <source>
        <dbReference type="Pfam" id="PF00465"/>
    </source>
</evidence>
<dbReference type="PANTHER" id="PTHR11496">
    <property type="entry name" value="ALCOHOL DEHYDROGENASE"/>
    <property type="match status" value="1"/>
</dbReference>
<evidence type="ECO:0000259" key="4">
    <source>
        <dbReference type="Pfam" id="PF25137"/>
    </source>
</evidence>
<dbReference type="EMBL" id="JACAZH010000001">
    <property type="protein sequence ID" value="KAF7378301.1"/>
    <property type="molecule type" value="Genomic_DNA"/>
</dbReference>
<dbReference type="Gene3D" id="3.40.50.1970">
    <property type="match status" value="1"/>
</dbReference>
<dbReference type="SUPFAM" id="SSF56796">
    <property type="entry name" value="Dehydroquinate synthase-like"/>
    <property type="match status" value="1"/>
</dbReference>
<organism evidence="5 6">
    <name type="scientific">Mycena sanguinolenta</name>
    <dbReference type="NCBI Taxonomy" id="230812"/>
    <lineage>
        <taxon>Eukaryota</taxon>
        <taxon>Fungi</taxon>
        <taxon>Dikarya</taxon>
        <taxon>Basidiomycota</taxon>
        <taxon>Agaricomycotina</taxon>
        <taxon>Agaricomycetes</taxon>
        <taxon>Agaricomycetidae</taxon>
        <taxon>Agaricales</taxon>
        <taxon>Marasmiineae</taxon>
        <taxon>Mycenaceae</taxon>
        <taxon>Mycena</taxon>
    </lineage>
</organism>
<feature type="domain" description="Alcohol dehydrogenase iron-type/glycerol dehydrogenase GldA" evidence="3">
    <location>
        <begin position="48"/>
        <end position="207"/>
    </location>
</feature>
<evidence type="ECO:0000313" key="5">
    <source>
        <dbReference type="EMBL" id="KAF7378301.1"/>
    </source>
</evidence>
<dbReference type="InterPro" id="IPR001670">
    <property type="entry name" value="ADH_Fe/GldA"/>
</dbReference>
<feature type="region of interest" description="Disordered" evidence="2">
    <location>
        <begin position="1"/>
        <end position="22"/>
    </location>
</feature>
<proteinExistence type="predicted"/>
<dbReference type="CDD" id="cd08192">
    <property type="entry name" value="MAR-like"/>
    <property type="match status" value="1"/>
</dbReference>
<feature type="compositionally biased region" description="Pro residues" evidence="2">
    <location>
        <begin position="12"/>
        <end position="22"/>
    </location>
</feature>
<reference evidence="5" key="1">
    <citation type="submission" date="2020-05" db="EMBL/GenBank/DDBJ databases">
        <title>Mycena genomes resolve the evolution of fungal bioluminescence.</title>
        <authorList>
            <person name="Tsai I.J."/>
        </authorList>
    </citation>
    <scope>NUCLEOTIDE SEQUENCE</scope>
    <source>
        <strain evidence="5">160909Yilan</strain>
    </source>
</reference>
<dbReference type="GO" id="GO:0005739">
    <property type="term" value="C:mitochondrion"/>
    <property type="evidence" value="ECO:0007669"/>
    <property type="project" value="TreeGrafter"/>
</dbReference>
<evidence type="ECO:0000256" key="1">
    <source>
        <dbReference type="ARBA" id="ARBA00023002"/>
    </source>
</evidence>
<accession>A0A8H6ZJZ3</accession>
<dbReference type="GO" id="GO:0004022">
    <property type="term" value="F:alcohol dehydrogenase (NAD+) activity"/>
    <property type="evidence" value="ECO:0007669"/>
    <property type="project" value="TreeGrafter"/>
</dbReference>
<name>A0A8H6ZJZ3_9AGAR</name>
<evidence type="ECO:0000313" key="6">
    <source>
        <dbReference type="Proteomes" id="UP000623467"/>
    </source>
</evidence>
<dbReference type="Pfam" id="PF25137">
    <property type="entry name" value="ADH_Fe_C"/>
    <property type="match status" value="1"/>
</dbReference>
<keyword evidence="6" id="KW-1185">Reference proteome</keyword>
<comment type="caution">
    <text evidence="5">The sequence shown here is derived from an EMBL/GenBank/DDBJ whole genome shotgun (WGS) entry which is preliminary data.</text>
</comment>
<protein>
    <submittedName>
        <fullName evidence="5">Dehydroquinate synthase-like protein</fullName>
    </submittedName>
</protein>
<dbReference type="PANTHER" id="PTHR11496:SF107">
    <property type="entry name" value="ALCOHOL DEHYDROGENASE, PUTATIVE (AFU_ORTHOLOGUE AFUA_1G06800)-RELATED"/>
    <property type="match status" value="1"/>
</dbReference>
<gene>
    <name evidence="5" type="ORF">MSAN_00255500</name>
</gene>